<dbReference type="EMBL" id="CAUWAG010000006">
    <property type="protein sequence ID" value="CAJ2503849.1"/>
    <property type="molecule type" value="Genomic_DNA"/>
</dbReference>
<keyword evidence="8" id="KW-0812">Transmembrane</keyword>
<evidence type="ECO:0000256" key="3">
    <source>
        <dbReference type="ARBA" id="ARBA00022771"/>
    </source>
</evidence>
<keyword evidence="3 6" id="KW-0863">Zinc-finger</keyword>
<dbReference type="PANTHER" id="PTHR14003:SF19">
    <property type="entry name" value="YY2 TRANSCRIPTION FACTOR"/>
    <property type="match status" value="1"/>
</dbReference>
<feature type="compositionally biased region" description="Polar residues" evidence="7">
    <location>
        <begin position="556"/>
        <end position="567"/>
    </location>
</feature>
<feature type="compositionally biased region" description="Basic and acidic residues" evidence="7">
    <location>
        <begin position="390"/>
        <end position="400"/>
    </location>
</feature>
<feature type="domain" description="C2H2-type" evidence="9">
    <location>
        <begin position="573"/>
        <end position="600"/>
    </location>
</feature>
<reference evidence="10" key="1">
    <citation type="submission" date="2023-10" db="EMBL/GenBank/DDBJ databases">
        <authorList>
            <person name="Hackl T."/>
        </authorList>
    </citation>
    <scope>NUCLEOTIDE SEQUENCE</scope>
</reference>
<gene>
    <name evidence="10" type="ORF">KHLLAP_LOCUS4317</name>
</gene>
<dbReference type="GO" id="GO:0000981">
    <property type="term" value="F:DNA-binding transcription factor activity, RNA polymerase II-specific"/>
    <property type="evidence" value="ECO:0007669"/>
    <property type="project" value="TreeGrafter"/>
</dbReference>
<keyword evidence="1" id="KW-0479">Metal-binding</keyword>
<dbReference type="AlphaFoldDB" id="A0AAI8VGC0"/>
<feature type="region of interest" description="Disordered" evidence="7">
    <location>
        <begin position="494"/>
        <end position="572"/>
    </location>
</feature>
<feature type="region of interest" description="Disordered" evidence="7">
    <location>
        <begin position="75"/>
        <end position="127"/>
    </location>
</feature>
<proteinExistence type="predicted"/>
<protein>
    <recommendedName>
        <fullName evidence="5">C2H2 type master regulator of conidiophore development brlA</fullName>
    </recommendedName>
</protein>
<feature type="compositionally biased region" description="Polar residues" evidence="7">
    <location>
        <begin position="509"/>
        <end position="540"/>
    </location>
</feature>
<dbReference type="SMART" id="SM00355">
    <property type="entry name" value="ZnF_C2H2"/>
    <property type="match status" value="3"/>
</dbReference>
<evidence type="ECO:0000256" key="5">
    <source>
        <dbReference type="ARBA" id="ARBA00044085"/>
    </source>
</evidence>
<feature type="region of interest" description="Disordered" evidence="7">
    <location>
        <begin position="377"/>
        <end position="428"/>
    </location>
</feature>
<keyword evidence="4" id="KW-0862">Zinc</keyword>
<dbReference type="PANTHER" id="PTHR14003">
    <property type="entry name" value="TRANSCRIPTIONAL REPRESSOR PROTEIN YY"/>
    <property type="match status" value="1"/>
</dbReference>
<evidence type="ECO:0000256" key="8">
    <source>
        <dbReference type="SAM" id="Phobius"/>
    </source>
</evidence>
<dbReference type="InterPro" id="IPR013087">
    <property type="entry name" value="Znf_C2H2_type"/>
</dbReference>
<evidence type="ECO:0000256" key="2">
    <source>
        <dbReference type="ARBA" id="ARBA00022737"/>
    </source>
</evidence>
<dbReference type="GO" id="GO:0000785">
    <property type="term" value="C:chromatin"/>
    <property type="evidence" value="ECO:0007669"/>
    <property type="project" value="TreeGrafter"/>
</dbReference>
<feature type="domain" description="C2H2-type" evidence="9">
    <location>
        <begin position="599"/>
        <end position="629"/>
    </location>
</feature>
<evidence type="ECO:0000313" key="10">
    <source>
        <dbReference type="EMBL" id="CAJ2503849.1"/>
    </source>
</evidence>
<dbReference type="GO" id="GO:0005667">
    <property type="term" value="C:transcription regulator complex"/>
    <property type="evidence" value="ECO:0007669"/>
    <property type="project" value="TreeGrafter"/>
</dbReference>
<sequence length="678" mass="75053">MAPTSRSGMAIVVRDDGMSSGDIAGAVVGSVLGGSLLLIILGFLYFRHRRMTRQAQAEDPEPIPKASFSQHGTLFPWQAIPPGQQPPTQDHGRPFSVKDGRDDQAFPVYGETADHQQSPTSPRGDDWMKDNEGFYTHQASGLDSLPQDIDFSMPAPSRQPTGPLATEHGTILPVDDASTVPPAANSSYYDTNISMESIQIQTYTPPSRQMTDLYNAQRQAAEEYRKRSGSLPRRIWNSIKRKRSTQSSSQGPGNAQSPTSQQYFPTSPLESPINVKQEPGSETSKGIDWQTQGATNRFFEEPEEIGEASGQPSLSEAQMGMLGSGPRPEQRQQPKRQKQSAGDSRYGDFPFRIDTEIRETTERDAELPSAVLRTEATSGLPPATQPHPPDQAHRRLKSPDIPEPMDIDTQSGAHDQSPFRGSHSPPLAHESFVMPMAVMKPTNAVEQAAFTDYQMENSASPPPMAHSPPQIVTRQPTQVGQVDLPTTDEHAFADTYLNLPPDDDEPRLSSESYEYSTTPGQSSTDPSSGRTPDTRITASPSPFPTVLEHVKVEQEPSASPESSRLSPQSPPNLTCEECGRSFDQIHKLNHHKRYHDRKHECPHQGCDKKFGTKTHLDRHINDKHVKSKAYHCTEPTCPYFKGGKAFPRKDNWRRHMVKKHAAGTQQLQELEAMDEPHG</sequence>
<keyword evidence="8" id="KW-1133">Transmembrane helix</keyword>
<dbReference type="PROSITE" id="PS00028">
    <property type="entry name" value="ZINC_FINGER_C2H2_1"/>
    <property type="match status" value="2"/>
</dbReference>
<feature type="region of interest" description="Disordered" evidence="7">
    <location>
        <begin position="221"/>
        <end position="351"/>
    </location>
</feature>
<keyword evidence="2" id="KW-0677">Repeat</keyword>
<dbReference type="SUPFAM" id="SSF57667">
    <property type="entry name" value="beta-beta-alpha zinc fingers"/>
    <property type="match status" value="1"/>
</dbReference>
<keyword evidence="8" id="KW-0472">Membrane</keyword>
<dbReference type="InterPro" id="IPR036236">
    <property type="entry name" value="Znf_C2H2_sf"/>
</dbReference>
<name>A0AAI8VGC0_9PEZI</name>
<feature type="compositionally biased region" description="Polar residues" evidence="7">
    <location>
        <begin position="245"/>
        <end position="269"/>
    </location>
</feature>
<organism evidence="10 11">
    <name type="scientific">Anthostomella pinea</name>
    <dbReference type="NCBI Taxonomy" id="933095"/>
    <lineage>
        <taxon>Eukaryota</taxon>
        <taxon>Fungi</taxon>
        <taxon>Dikarya</taxon>
        <taxon>Ascomycota</taxon>
        <taxon>Pezizomycotina</taxon>
        <taxon>Sordariomycetes</taxon>
        <taxon>Xylariomycetidae</taxon>
        <taxon>Xylariales</taxon>
        <taxon>Xylariaceae</taxon>
        <taxon>Anthostomella</taxon>
    </lineage>
</organism>
<dbReference type="GO" id="GO:0008270">
    <property type="term" value="F:zinc ion binding"/>
    <property type="evidence" value="ECO:0007669"/>
    <property type="project" value="UniProtKB-KW"/>
</dbReference>
<feature type="transmembrane region" description="Helical" evidence="8">
    <location>
        <begin position="23"/>
        <end position="46"/>
    </location>
</feature>
<dbReference type="Proteomes" id="UP001295740">
    <property type="component" value="Unassembled WGS sequence"/>
</dbReference>
<dbReference type="Gene3D" id="3.30.160.60">
    <property type="entry name" value="Classic Zinc Finger"/>
    <property type="match status" value="2"/>
</dbReference>
<dbReference type="PROSITE" id="PS50157">
    <property type="entry name" value="ZINC_FINGER_C2H2_2"/>
    <property type="match status" value="2"/>
</dbReference>
<evidence type="ECO:0000256" key="1">
    <source>
        <dbReference type="ARBA" id="ARBA00022723"/>
    </source>
</evidence>
<evidence type="ECO:0000259" key="9">
    <source>
        <dbReference type="PROSITE" id="PS50157"/>
    </source>
</evidence>
<feature type="region of interest" description="Disordered" evidence="7">
    <location>
        <begin position="157"/>
        <end position="185"/>
    </location>
</feature>
<evidence type="ECO:0000313" key="11">
    <source>
        <dbReference type="Proteomes" id="UP001295740"/>
    </source>
</evidence>
<accession>A0AAI8VGC0</accession>
<dbReference type="GO" id="GO:0000978">
    <property type="term" value="F:RNA polymerase II cis-regulatory region sequence-specific DNA binding"/>
    <property type="evidence" value="ECO:0007669"/>
    <property type="project" value="TreeGrafter"/>
</dbReference>
<comment type="caution">
    <text evidence="10">The sequence shown here is derived from an EMBL/GenBank/DDBJ whole genome shotgun (WGS) entry which is preliminary data.</text>
</comment>
<feature type="compositionally biased region" description="Basic and acidic residues" evidence="7">
    <location>
        <begin position="90"/>
        <end position="104"/>
    </location>
</feature>
<evidence type="ECO:0000256" key="7">
    <source>
        <dbReference type="SAM" id="MobiDB-lite"/>
    </source>
</evidence>
<keyword evidence="11" id="KW-1185">Reference proteome</keyword>
<evidence type="ECO:0000256" key="4">
    <source>
        <dbReference type="ARBA" id="ARBA00022833"/>
    </source>
</evidence>
<evidence type="ECO:0000256" key="6">
    <source>
        <dbReference type="PROSITE-ProRule" id="PRU00042"/>
    </source>
</evidence>
<feature type="compositionally biased region" description="Polar residues" evidence="7">
    <location>
        <begin position="280"/>
        <end position="295"/>
    </location>
</feature>
<dbReference type="Pfam" id="PF00096">
    <property type="entry name" value="zf-C2H2"/>
    <property type="match status" value="1"/>
</dbReference>